<evidence type="ECO:0000259" key="8">
    <source>
        <dbReference type="PROSITE" id="PS51101"/>
    </source>
</evidence>
<keyword evidence="10" id="KW-1185">Reference proteome</keyword>
<sequence length="159" mass="17488">MDKIGHVRIDDRLIHGQIVASWISVLGCNTIVVADDKAAGDPLQSMLLEMAVPPGIKLKILKVADAAAWLNSPEAERPRTLVVLRDVVSALALVDQGVELDEINVGNVSANPKKTKYSKSVWLDEQDIENFRSLRDKGIYLEVRVVPSEKGTDLFSMVK</sequence>
<dbReference type="GO" id="GO:0008982">
    <property type="term" value="F:protein-N(PI)-phosphohistidine-sugar phosphotransferase activity"/>
    <property type="evidence" value="ECO:0007669"/>
    <property type="project" value="InterPro"/>
</dbReference>
<reference evidence="9 10" key="2">
    <citation type="submission" date="2007-06" db="EMBL/GenBank/DDBJ databases">
        <title>Draft genome sequence of Pseudoflavonifractor capillosus ATCC 29799.</title>
        <authorList>
            <person name="Sudarsanam P."/>
            <person name="Ley R."/>
            <person name="Guruge J."/>
            <person name="Turnbaugh P.J."/>
            <person name="Mahowald M."/>
            <person name="Liep D."/>
            <person name="Gordon J."/>
        </authorList>
    </citation>
    <scope>NUCLEOTIDE SEQUENCE [LARGE SCALE GENOMIC DNA]</scope>
    <source>
        <strain evidence="9 10">ATCC 29799</strain>
    </source>
</reference>
<comment type="caution">
    <text evidence="9">The sequence shown here is derived from an EMBL/GenBank/DDBJ whole genome shotgun (WGS) entry which is preliminary data.</text>
</comment>
<gene>
    <name evidence="9" type="ORF">BACCAP_03577</name>
</gene>
<dbReference type="PROSITE" id="PS51257">
    <property type="entry name" value="PROKAR_LIPOPROTEIN"/>
    <property type="match status" value="1"/>
</dbReference>
<evidence type="ECO:0000313" key="10">
    <source>
        <dbReference type="Proteomes" id="UP000003639"/>
    </source>
</evidence>
<dbReference type="eggNOG" id="COG3444">
    <property type="taxonomic scope" value="Bacteria"/>
</dbReference>
<dbReference type="GO" id="GO:0005737">
    <property type="term" value="C:cytoplasm"/>
    <property type="evidence" value="ECO:0007669"/>
    <property type="project" value="UniProtKB-SubCell"/>
</dbReference>
<protein>
    <submittedName>
        <fullName evidence="9">PTS system sorbose subfamily IIB component</fullName>
    </submittedName>
</protein>
<feature type="domain" description="PTS EIIB type-4" evidence="8">
    <location>
        <begin position="1"/>
        <end position="159"/>
    </location>
</feature>
<organism evidence="9 10">
    <name type="scientific">Pseudoflavonifractor capillosus ATCC 29799</name>
    <dbReference type="NCBI Taxonomy" id="411467"/>
    <lineage>
        <taxon>Bacteria</taxon>
        <taxon>Bacillati</taxon>
        <taxon>Bacillota</taxon>
        <taxon>Clostridia</taxon>
        <taxon>Eubacteriales</taxon>
        <taxon>Oscillospiraceae</taxon>
        <taxon>Pseudoflavonifractor</taxon>
    </lineage>
</organism>
<evidence type="ECO:0000256" key="6">
    <source>
        <dbReference type="ARBA" id="ARBA00022683"/>
    </source>
</evidence>
<evidence type="ECO:0000256" key="1">
    <source>
        <dbReference type="ARBA" id="ARBA00004496"/>
    </source>
</evidence>
<dbReference type="RefSeq" id="WP_006574081.1">
    <property type="nucleotide sequence ID" value="NZ_AAXG02000032.1"/>
</dbReference>
<dbReference type="OrthoDB" id="9788818at2"/>
<keyword evidence="3" id="KW-0963">Cytoplasm</keyword>
<dbReference type="AlphaFoldDB" id="A6NZC6"/>
<dbReference type="GO" id="GO:0009401">
    <property type="term" value="P:phosphoenolpyruvate-dependent sugar phosphotransferase system"/>
    <property type="evidence" value="ECO:0007669"/>
    <property type="project" value="UniProtKB-KW"/>
</dbReference>
<keyword evidence="2" id="KW-0813">Transport</keyword>
<dbReference type="Proteomes" id="UP000003639">
    <property type="component" value="Unassembled WGS sequence"/>
</dbReference>
<evidence type="ECO:0000256" key="2">
    <source>
        <dbReference type="ARBA" id="ARBA00022448"/>
    </source>
</evidence>
<reference evidence="9 10" key="1">
    <citation type="submission" date="2007-04" db="EMBL/GenBank/DDBJ databases">
        <authorList>
            <person name="Fulton L."/>
            <person name="Clifton S."/>
            <person name="Fulton B."/>
            <person name="Xu J."/>
            <person name="Minx P."/>
            <person name="Pepin K.H."/>
            <person name="Johnson M."/>
            <person name="Thiruvilangam P."/>
            <person name="Bhonagiri V."/>
            <person name="Nash W.E."/>
            <person name="Mardis E.R."/>
            <person name="Wilson R.K."/>
        </authorList>
    </citation>
    <scope>NUCLEOTIDE SEQUENCE [LARGE SCALE GENOMIC DNA]</scope>
    <source>
        <strain evidence="9 10">ATCC 29799</strain>
    </source>
</reference>
<dbReference type="STRING" id="411467.BACCAP_03577"/>
<evidence type="ECO:0000256" key="5">
    <source>
        <dbReference type="ARBA" id="ARBA00022679"/>
    </source>
</evidence>
<evidence type="ECO:0000313" key="9">
    <source>
        <dbReference type="EMBL" id="EDM98775.1"/>
    </source>
</evidence>
<keyword evidence="6" id="KW-0598">Phosphotransferase system</keyword>
<dbReference type="Gene3D" id="3.40.35.10">
    <property type="entry name" value="Phosphotransferase system, sorbose subfamily IIB component"/>
    <property type="match status" value="1"/>
</dbReference>
<proteinExistence type="predicted"/>
<evidence type="ECO:0000256" key="4">
    <source>
        <dbReference type="ARBA" id="ARBA00022597"/>
    </source>
</evidence>
<keyword evidence="4" id="KW-0762">Sugar transport</keyword>
<evidence type="ECO:0000256" key="7">
    <source>
        <dbReference type="ARBA" id="ARBA00022777"/>
    </source>
</evidence>
<comment type="subcellular location">
    <subcellularLocation>
        <location evidence="1">Cytoplasm</location>
    </subcellularLocation>
</comment>
<dbReference type="EMBL" id="AAXG02000032">
    <property type="protein sequence ID" value="EDM98775.1"/>
    <property type="molecule type" value="Genomic_DNA"/>
</dbReference>
<dbReference type="Pfam" id="PF03830">
    <property type="entry name" value="PTSIIB_sorb"/>
    <property type="match status" value="1"/>
</dbReference>
<dbReference type="InterPro" id="IPR004720">
    <property type="entry name" value="PTS_IIB_sorbose-sp"/>
</dbReference>
<dbReference type="PROSITE" id="PS51101">
    <property type="entry name" value="PTS_EIIB_TYPE_4"/>
    <property type="match status" value="1"/>
</dbReference>
<dbReference type="SUPFAM" id="SSF52728">
    <property type="entry name" value="PTS IIb component"/>
    <property type="match status" value="1"/>
</dbReference>
<accession>A6NZC6</accession>
<evidence type="ECO:0000256" key="3">
    <source>
        <dbReference type="ARBA" id="ARBA00022490"/>
    </source>
</evidence>
<dbReference type="GO" id="GO:0016301">
    <property type="term" value="F:kinase activity"/>
    <property type="evidence" value="ECO:0007669"/>
    <property type="project" value="UniProtKB-KW"/>
</dbReference>
<keyword evidence="7" id="KW-0418">Kinase</keyword>
<dbReference type="InterPro" id="IPR036667">
    <property type="entry name" value="PTS_IIB_sorbose-sp_sf"/>
</dbReference>
<name>A6NZC6_9FIRM</name>
<keyword evidence="5" id="KW-0808">Transferase</keyword>